<evidence type="ECO:0000313" key="3">
    <source>
        <dbReference type="EMBL" id="KAF4136581.1"/>
    </source>
</evidence>
<evidence type="ECO:0000256" key="1">
    <source>
        <dbReference type="SAM" id="MobiDB-lite"/>
    </source>
</evidence>
<protein>
    <submittedName>
        <fullName evidence="2">Uncharacterized protein</fullName>
    </submittedName>
</protein>
<dbReference type="Proteomes" id="UP000704712">
    <property type="component" value="Unassembled WGS sequence"/>
</dbReference>
<gene>
    <name evidence="2" type="ORF">GN244_ATG01783</name>
    <name evidence="3" type="ORF">GN958_ATG14256</name>
</gene>
<name>A0A833TFL6_PHYIN</name>
<comment type="caution">
    <text evidence="2">The sequence shown here is derived from an EMBL/GenBank/DDBJ whole genome shotgun (WGS) entry which is preliminary data.</text>
</comment>
<sequence>MFFDYPANVVRQKQQQRKQRQVDKANQQENEARDEREYQPEDWVMVARNGPHAPELQAKLERPYQVLSVRANDILLINKDKYVVRIHMRRVKPFKPSAMGEMLCQVDASRLEGWLT</sequence>
<dbReference type="Proteomes" id="UP000602510">
    <property type="component" value="Unassembled WGS sequence"/>
</dbReference>
<feature type="compositionally biased region" description="Basic and acidic residues" evidence="1">
    <location>
        <begin position="30"/>
        <end position="39"/>
    </location>
</feature>
<evidence type="ECO:0000313" key="2">
    <source>
        <dbReference type="EMBL" id="KAF4045810.1"/>
    </source>
</evidence>
<dbReference type="EMBL" id="WSZM01000039">
    <property type="protein sequence ID" value="KAF4045810.1"/>
    <property type="molecule type" value="Genomic_DNA"/>
</dbReference>
<accession>A0A833TFL6</accession>
<proteinExistence type="predicted"/>
<reference evidence="2" key="1">
    <citation type="submission" date="2020-04" db="EMBL/GenBank/DDBJ databases">
        <title>Hybrid Assembly of Korean Phytophthora infestans isolates.</title>
        <authorList>
            <person name="Prokchorchik M."/>
            <person name="Lee Y."/>
            <person name="Seo J."/>
            <person name="Cho J.-H."/>
            <person name="Park Y.-E."/>
            <person name="Jang D.-C."/>
            <person name="Im J.-S."/>
            <person name="Choi J.-G."/>
            <person name="Park H.-J."/>
            <person name="Lee G.-B."/>
            <person name="Lee Y.-G."/>
            <person name="Hong S.-Y."/>
            <person name="Cho K."/>
            <person name="Sohn K.H."/>
        </authorList>
    </citation>
    <scope>NUCLEOTIDE SEQUENCE</scope>
    <source>
        <strain evidence="2">KR_1_A1</strain>
        <strain evidence="3">KR_2_A2</strain>
    </source>
</reference>
<feature type="region of interest" description="Disordered" evidence="1">
    <location>
        <begin position="1"/>
        <end position="39"/>
    </location>
</feature>
<evidence type="ECO:0000313" key="4">
    <source>
        <dbReference type="Proteomes" id="UP000602510"/>
    </source>
</evidence>
<organism evidence="2 4">
    <name type="scientific">Phytophthora infestans</name>
    <name type="common">Potato late blight agent</name>
    <name type="synonym">Botrytis infestans</name>
    <dbReference type="NCBI Taxonomy" id="4787"/>
    <lineage>
        <taxon>Eukaryota</taxon>
        <taxon>Sar</taxon>
        <taxon>Stramenopiles</taxon>
        <taxon>Oomycota</taxon>
        <taxon>Peronosporomycetes</taxon>
        <taxon>Peronosporales</taxon>
        <taxon>Peronosporaceae</taxon>
        <taxon>Phytophthora</taxon>
    </lineage>
</organism>
<dbReference type="AlphaFoldDB" id="A0A833TFL6"/>
<keyword evidence="4" id="KW-1185">Reference proteome</keyword>
<dbReference type="EMBL" id="JAACNO010001931">
    <property type="protein sequence ID" value="KAF4136581.1"/>
    <property type="molecule type" value="Genomic_DNA"/>
</dbReference>